<keyword evidence="5" id="KW-1003">Cell membrane</keyword>
<dbReference type="InterPro" id="IPR012823">
    <property type="entry name" value="Flagell_FliJ"/>
</dbReference>
<proteinExistence type="inferred from homology"/>
<accession>A0ABZ1CC72</accession>
<dbReference type="Proteomes" id="UP000738431">
    <property type="component" value="Chromosome"/>
</dbReference>
<evidence type="ECO:0000256" key="9">
    <source>
        <dbReference type="ARBA" id="ARBA00023136"/>
    </source>
</evidence>
<evidence type="ECO:0000256" key="2">
    <source>
        <dbReference type="ARBA" id="ARBA00010004"/>
    </source>
</evidence>
<evidence type="ECO:0000256" key="1">
    <source>
        <dbReference type="ARBA" id="ARBA00004413"/>
    </source>
</evidence>
<keyword evidence="12" id="KW-0966">Cell projection</keyword>
<keyword evidence="9" id="KW-0472">Membrane</keyword>
<dbReference type="Gene3D" id="1.10.287.1700">
    <property type="match status" value="1"/>
</dbReference>
<sequence length="151" mass="16815">MKRFTFSLQAVSTVRVWKEAKAREALAAAVQAYVDAEEHLAALHEEAEELEAIVRRARENHFKPADQAAFLHAYSVAANAIIEGETQVAEANEKLEAARADWRDARAGLKAVEALEKRAREKHRLETAREEQALLDERAAAIHARTGGLYS</sequence>
<evidence type="ECO:0000313" key="12">
    <source>
        <dbReference type="EMBL" id="WRQ89279.1"/>
    </source>
</evidence>
<keyword evidence="12" id="KW-0969">Cilium</keyword>
<comment type="similarity">
    <text evidence="2">Belongs to the FliJ family.</text>
</comment>
<keyword evidence="6" id="KW-0145">Chemotaxis</keyword>
<evidence type="ECO:0000313" key="13">
    <source>
        <dbReference type="Proteomes" id="UP000738431"/>
    </source>
</evidence>
<keyword evidence="11" id="KW-0175">Coiled coil</keyword>
<evidence type="ECO:0000256" key="3">
    <source>
        <dbReference type="ARBA" id="ARBA00020392"/>
    </source>
</evidence>
<gene>
    <name evidence="12" type="primary">fliJ</name>
    <name evidence="12" type="ORF">K1X11_007655</name>
</gene>
<keyword evidence="7" id="KW-1005">Bacterial flagellum biogenesis</keyword>
<dbReference type="NCBIfam" id="TIGR02473">
    <property type="entry name" value="flagell_FliJ"/>
    <property type="match status" value="1"/>
</dbReference>
<evidence type="ECO:0000256" key="11">
    <source>
        <dbReference type="SAM" id="Coils"/>
    </source>
</evidence>
<dbReference type="Pfam" id="PF02050">
    <property type="entry name" value="FliJ"/>
    <property type="match status" value="1"/>
</dbReference>
<feature type="coiled-coil region" evidence="11">
    <location>
        <begin position="26"/>
        <end position="131"/>
    </location>
</feature>
<keyword evidence="4" id="KW-0813">Transport</keyword>
<keyword evidence="12" id="KW-0282">Flagellum</keyword>
<evidence type="ECO:0000256" key="5">
    <source>
        <dbReference type="ARBA" id="ARBA00022475"/>
    </source>
</evidence>
<protein>
    <recommendedName>
        <fullName evidence="3">Flagellar FliJ protein</fullName>
    </recommendedName>
</protein>
<reference evidence="12 13" key="2">
    <citation type="submission" date="2023-12" db="EMBL/GenBank/DDBJ databases">
        <title>Description of an unclassified Opitutus bacterium of Verrucomicrobiota.</title>
        <authorList>
            <person name="Zhang D.-F."/>
        </authorList>
    </citation>
    <scope>NUCLEOTIDE SEQUENCE [LARGE SCALE GENOMIC DNA]</scope>
    <source>
        <strain evidence="12 13">WL0086</strain>
    </source>
</reference>
<keyword evidence="10" id="KW-1006">Bacterial flagellum protein export</keyword>
<dbReference type="InterPro" id="IPR053716">
    <property type="entry name" value="Flag_assembly_chemotaxis_eff"/>
</dbReference>
<reference evidence="12 13" key="1">
    <citation type="submission" date="2021-08" db="EMBL/GenBank/DDBJ databases">
        <authorList>
            <person name="Zhang D."/>
            <person name="Zhang A."/>
            <person name="Wang L."/>
        </authorList>
    </citation>
    <scope>NUCLEOTIDE SEQUENCE [LARGE SCALE GENOMIC DNA]</scope>
    <source>
        <strain evidence="12 13">WL0086</strain>
    </source>
</reference>
<dbReference type="RefSeq" id="WP_221030029.1">
    <property type="nucleotide sequence ID" value="NZ_CP139781.1"/>
</dbReference>
<evidence type="ECO:0000256" key="8">
    <source>
        <dbReference type="ARBA" id="ARBA00022927"/>
    </source>
</evidence>
<evidence type="ECO:0000256" key="10">
    <source>
        <dbReference type="ARBA" id="ARBA00023225"/>
    </source>
</evidence>
<organism evidence="12 13">
    <name type="scientific">Actomonas aquatica</name>
    <dbReference type="NCBI Taxonomy" id="2866162"/>
    <lineage>
        <taxon>Bacteria</taxon>
        <taxon>Pseudomonadati</taxon>
        <taxon>Verrucomicrobiota</taxon>
        <taxon>Opitutia</taxon>
        <taxon>Opitutales</taxon>
        <taxon>Opitutaceae</taxon>
        <taxon>Actomonas</taxon>
    </lineage>
</organism>
<dbReference type="EMBL" id="CP139781">
    <property type="protein sequence ID" value="WRQ89279.1"/>
    <property type="molecule type" value="Genomic_DNA"/>
</dbReference>
<evidence type="ECO:0000256" key="7">
    <source>
        <dbReference type="ARBA" id="ARBA00022795"/>
    </source>
</evidence>
<keyword evidence="13" id="KW-1185">Reference proteome</keyword>
<keyword evidence="8" id="KW-0653">Protein transport</keyword>
<evidence type="ECO:0000256" key="4">
    <source>
        <dbReference type="ARBA" id="ARBA00022448"/>
    </source>
</evidence>
<comment type="subcellular location">
    <subcellularLocation>
        <location evidence="1">Cell membrane</location>
        <topology evidence="1">Peripheral membrane protein</topology>
        <orientation evidence="1">Cytoplasmic side</orientation>
    </subcellularLocation>
</comment>
<name>A0ABZ1CC72_9BACT</name>
<evidence type="ECO:0000256" key="6">
    <source>
        <dbReference type="ARBA" id="ARBA00022500"/>
    </source>
</evidence>